<gene>
    <name evidence="1" type="ordered locus">Bacsa_1062</name>
</gene>
<dbReference type="STRING" id="667015.Bacsa_1062"/>
<keyword evidence="2" id="KW-1185">Reference proteome</keyword>
<evidence type="ECO:0008006" key="3">
    <source>
        <dbReference type="Google" id="ProtNLM"/>
    </source>
</evidence>
<dbReference type="AlphaFoldDB" id="F0R4T6"/>
<dbReference type="HOGENOM" id="CLU_1458516_0_0_10"/>
<evidence type="ECO:0000313" key="1">
    <source>
        <dbReference type="EMBL" id="ADY35650.1"/>
    </source>
</evidence>
<evidence type="ECO:0000313" key="2">
    <source>
        <dbReference type="Proteomes" id="UP000007486"/>
    </source>
</evidence>
<reference evidence="1 2" key="1">
    <citation type="journal article" date="2011" name="Stand. Genomic Sci.">
        <title>Complete genome sequence of Bacteroides salanitronis type strain (BL78).</title>
        <authorList>
            <person name="Gronow S."/>
            <person name="Held B."/>
            <person name="Lucas S."/>
            <person name="Lapidus A."/>
            <person name="Del Rio T.G."/>
            <person name="Nolan M."/>
            <person name="Tice H."/>
            <person name="Deshpande S."/>
            <person name="Cheng J.F."/>
            <person name="Pitluck S."/>
            <person name="Liolios K."/>
            <person name="Pagani I."/>
            <person name="Ivanova N."/>
            <person name="Mavromatis K."/>
            <person name="Pati A."/>
            <person name="Tapia R."/>
            <person name="Han C."/>
            <person name="Goodwin L."/>
            <person name="Chen A."/>
            <person name="Palaniappan K."/>
            <person name="Land M."/>
            <person name="Hauser L."/>
            <person name="Chang Y.J."/>
            <person name="Jeffries C.D."/>
            <person name="Brambilla E.M."/>
            <person name="Rohde M."/>
            <person name="Goker M."/>
            <person name="Detter J.C."/>
            <person name="Woyke T."/>
            <person name="Bristow J."/>
            <person name="Markowitz V."/>
            <person name="Hugenholtz P."/>
            <person name="Kyrpides N.C."/>
            <person name="Klenk H.P."/>
            <person name="Eisen J.A."/>
        </authorList>
    </citation>
    <scope>NUCLEOTIDE SEQUENCE [LARGE SCALE GENOMIC DNA]</scope>
    <source>
        <strain evidence="1 2">DSM 18170</strain>
    </source>
</reference>
<accession>F0R4T6</accession>
<dbReference type="KEGG" id="bsa:Bacsa_1062"/>
<protein>
    <recommendedName>
        <fullName evidence="3">NERD domain-containing protein</fullName>
    </recommendedName>
</protein>
<organism evidence="1 2">
    <name type="scientific">Phocaeicola salanitronis (strain DSM 18170 / JCM 13657 / CCUG 60908 / BL78)</name>
    <name type="common">Bacteroides salanitronis</name>
    <dbReference type="NCBI Taxonomy" id="667015"/>
    <lineage>
        <taxon>Bacteria</taxon>
        <taxon>Pseudomonadati</taxon>
        <taxon>Bacteroidota</taxon>
        <taxon>Bacteroidia</taxon>
        <taxon>Bacteroidales</taxon>
        <taxon>Bacteroidaceae</taxon>
        <taxon>Phocaeicola</taxon>
    </lineage>
</organism>
<dbReference type="Proteomes" id="UP000007486">
    <property type="component" value="Chromosome"/>
</dbReference>
<dbReference type="eggNOG" id="ENOG5030XBN">
    <property type="taxonomic scope" value="Bacteria"/>
</dbReference>
<sequence>MSDFQESGINFSFQDASWVVVKYDEHIAHRKVEKVLKPTKAVDFMGIHEEKQLFLIEVKNYRGHTRDESTRAVLNAGGEELMRRIAVKVRDSIATATGAARFSTNDEEFFTQINSRLLDSGVQLAIIACIEWDEANLAERRARMGIWQQKLKQKLAWLQPVKVSVNSVSNITGILPDVQVSFA</sequence>
<name>F0R4T6_PHOSB</name>
<dbReference type="RefSeq" id="WP_013617098.1">
    <property type="nucleotide sequence ID" value="NC_015164.1"/>
</dbReference>
<dbReference type="EMBL" id="CP002530">
    <property type="protein sequence ID" value="ADY35650.1"/>
    <property type="molecule type" value="Genomic_DNA"/>
</dbReference>
<dbReference type="OrthoDB" id="878245at2"/>
<proteinExistence type="predicted"/>